<dbReference type="Proteomes" id="UP000244193">
    <property type="component" value="Chromosome"/>
</dbReference>
<gene>
    <name evidence="2" type="ORF">HYN48_09760</name>
</gene>
<protein>
    <recommendedName>
        <fullName evidence="4">DUF4595 domain-containing protein</fullName>
    </recommendedName>
</protein>
<evidence type="ECO:0000313" key="2">
    <source>
        <dbReference type="EMBL" id="AWA30350.1"/>
    </source>
</evidence>
<reference evidence="2 3" key="1">
    <citation type="submission" date="2018-04" db="EMBL/GenBank/DDBJ databases">
        <title>Genome sequencing of Flavobacterium sp. HYN0048.</title>
        <authorList>
            <person name="Yi H."/>
            <person name="Baek C."/>
        </authorList>
    </citation>
    <scope>NUCLEOTIDE SEQUENCE [LARGE SCALE GENOMIC DNA]</scope>
    <source>
        <strain evidence="2 3">HYN0048</strain>
    </source>
</reference>
<dbReference type="EMBL" id="CP028811">
    <property type="protein sequence ID" value="AWA30350.1"/>
    <property type="molecule type" value="Genomic_DNA"/>
</dbReference>
<keyword evidence="3" id="KW-1185">Reference proteome</keyword>
<evidence type="ECO:0008006" key="4">
    <source>
        <dbReference type="Google" id="ProtNLM"/>
    </source>
</evidence>
<dbReference type="Gene3D" id="2.180.10.10">
    <property type="entry name" value="RHS repeat-associated core"/>
    <property type="match status" value="1"/>
</dbReference>
<dbReference type="AlphaFoldDB" id="A0A2S0RGC9"/>
<accession>A0A2S0RGC9</accession>
<feature type="signal peptide" evidence="1">
    <location>
        <begin position="1"/>
        <end position="20"/>
    </location>
</feature>
<keyword evidence="1" id="KW-0732">Signal</keyword>
<evidence type="ECO:0000256" key="1">
    <source>
        <dbReference type="SAM" id="SignalP"/>
    </source>
</evidence>
<feature type="chain" id="PRO_5015547820" description="DUF4595 domain-containing protein" evidence="1">
    <location>
        <begin position="21"/>
        <end position="270"/>
    </location>
</feature>
<dbReference type="KEGG" id="fmg:HYN48_09760"/>
<proteinExistence type="predicted"/>
<evidence type="ECO:0000313" key="3">
    <source>
        <dbReference type="Proteomes" id="UP000244193"/>
    </source>
</evidence>
<dbReference type="RefSeq" id="WP_108371148.1">
    <property type="nucleotide sequence ID" value="NZ_CP028811.1"/>
</dbReference>
<organism evidence="2 3">
    <name type="scientific">Flavobacterium magnum</name>
    <dbReference type="NCBI Taxonomy" id="2162713"/>
    <lineage>
        <taxon>Bacteria</taxon>
        <taxon>Pseudomonadati</taxon>
        <taxon>Bacteroidota</taxon>
        <taxon>Flavobacteriia</taxon>
        <taxon>Flavobacteriales</taxon>
        <taxon>Flavobacteriaceae</taxon>
        <taxon>Flavobacterium</taxon>
    </lineage>
</organism>
<name>A0A2S0RGC9_9FLAO</name>
<sequence>MRIRSIILVFVLAFSATANAQIISDMLSEATLEFTPKQEIDYVQLEFSGHGKQSVRKITYNRNLQVVSEENAADAGQAFKITREYDSINRLVKESTRSSSLHGTVFTYKKFSWSTAGAETLEYDKNGKLTSKSTIAYDSLMNPTEVVTFDANEAMIGREEAKYDYGDNIVEIHIYNHDEKLVGIHLTNIYSKNTKIPFMDYVRRMPFEEYRPLCTNWKQFEVAISERKYKLDKNNAWKSRTLEKLFYSPEAGTTRKNFNDTTVRKIFYKK</sequence>